<dbReference type="Proteomes" id="UP000095472">
    <property type="component" value="Chromosome"/>
</dbReference>
<name>A0ACD5GRZ2_9CYAN</name>
<dbReference type="EMBL" id="CP182909">
    <property type="protein sequence ID" value="XPM63419.1"/>
    <property type="molecule type" value="Genomic_DNA"/>
</dbReference>
<reference evidence="1 2" key="1">
    <citation type="journal article" date="2016" name="Genome Announc.">
        <title>Draft Genome Sequence of the Thermotolerant Cyanobacterium Desertifilum sp. IPPAS B-1220.</title>
        <authorList>
            <person name="Mironov K.S."/>
            <person name="Sinetova M.A."/>
            <person name="Bolatkhan K."/>
            <person name="Zayadan B.K."/>
            <person name="Ustinova V.V."/>
            <person name="Kupriyanova E.V."/>
            <person name="Skrypnik A.N."/>
            <person name="Gogoleva N.E."/>
            <person name="Gogolev Y.V."/>
            <person name="Los D.A."/>
        </authorList>
    </citation>
    <scope>NUCLEOTIDE SEQUENCE [LARGE SCALE GENOMIC DNA]</scope>
    <source>
        <strain evidence="1 2">IPPAS B-1220</strain>
    </source>
</reference>
<accession>A0ACD5GRZ2</accession>
<evidence type="ECO:0000313" key="1">
    <source>
        <dbReference type="EMBL" id="XPM63419.1"/>
    </source>
</evidence>
<keyword evidence="2" id="KW-1185">Reference proteome</keyword>
<sequence>MGIRGFGKSPDFSGDDEVGGLYRVEGFPEAICVFYHATFQEYFAALAVDDWDDFLPRNHVDFPVEGKEYRIFEPQWKQVILLWLGRSDVVDEEKERFIDTLVKFNDGCSGCYWIQSFFVAVAGVAEFKKCSISDRIITDTIKIVFGEFNEQNQVWQTVNNFLEPKARIALKETNKELVIEKIKEMLKVCRSEKIIKIFAERQDFTNDHLSLKLLVELSEINGKDLDGINFLENMLKQSNYPLLYNFNASFSDLPKHLKIYTSANVDKTDKNLQLELCNKNTEKLPNLFSVIQRYTDDNSMTMEARLEIEQIISHNPKSFSFIKNVIKKSIDTKDDYILFYALQCLNKVATRNVDIGEKDEMVDTLIIILNGQEDFASYRIKLQALWALGNTGAGNEAAFNMAMNIIHNSDDTMLRINAPIVLCRILQNVNFFKLAITQLKTYVLDPQDRNPYALRYGCYVVLWHCAQNLSYPEFYSAWNG</sequence>
<gene>
    <name evidence="1" type="ORF">BH720_029530</name>
</gene>
<evidence type="ECO:0000313" key="2">
    <source>
        <dbReference type="Proteomes" id="UP000095472"/>
    </source>
</evidence>
<organism evidence="1 2">
    <name type="scientific">Desertifilum tharense IPPAS B-1220</name>
    <dbReference type="NCBI Taxonomy" id="1781255"/>
    <lineage>
        <taxon>Bacteria</taxon>
        <taxon>Bacillati</taxon>
        <taxon>Cyanobacteriota</taxon>
        <taxon>Cyanophyceae</taxon>
        <taxon>Desertifilales</taxon>
        <taxon>Desertifilaceae</taxon>
        <taxon>Desertifilum</taxon>
    </lineage>
</organism>
<proteinExistence type="predicted"/>
<protein>
    <submittedName>
        <fullName evidence="1">Uncharacterized protein</fullName>
    </submittedName>
</protein>